<dbReference type="EMBL" id="JANPWB010000016">
    <property type="protein sequence ID" value="KAJ1080752.1"/>
    <property type="molecule type" value="Genomic_DNA"/>
</dbReference>
<feature type="region of interest" description="Disordered" evidence="1">
    <location>
        <begin position="1"/>
        <end position="107"/>
    </location>
</feature>
<name>A0AAV7KQ73_PLEWA</name>
<gene>
    <name evidence="2" type="ORF">NDU88_000945</name>
</gene>
<keyword evidence="3" id="KW-1185">Reference proteome</keyword>
<dbReference type="Proteomes" id="UP001066276">
    <property type="component" value="Chromosome 12"/>
</dbReference>
<feature type="compositionally biased region" description="Basic residues" evidence="1">
    <location>
        <begin position="1"/>
        <end position="10"/>
    </location>
</feature>
<reference evidence="2" key="1">
    <citation type="journal article" date="2022" name="bioRxiv">
        <title>Sequencing and chromosome-scale assembly of the giantPleurodeles waltlgenome.</title>
        <authorList>
            <person name="Brown T."/>
            <person name="Elewa A."/>
            <person name="Iarovenko S."/>
            <person name="Subramanian E."/>
            <person name="Araus A.J."/>
            <person name="Petzold A."/>
            <person name="Susuki M."/>
            <person name="Suzuki K.-i.T."/>
            <person name="Hayashi T."/>
            <person name="Toyoda A."/>
            <person name="Oliveira C."/>
            <person name="Osipova E."/>
            <person name="Leigh N.D."/>
            <person name="Simon A."/>
            <person name="Yun M.H."/>
        </authorList>
    </citation>
    <scope>NUCLEOTIDE SEQUENCE</scope>
    <source>
        <strain evidence="2">20211129_DDA</strain>
        <tissue evidence="2">Liver</tissue>
    </source>
</reference>
<evidence type="ECO:0000313" key="3">
    <source>
        <dbReference type="Proteomes" id="UP001066276"/>
    </source>
</evidence>
<sequence length="170" mass="18393">MAGAPGHHRPQGQPLPLRVGPGSRTGPAPLTALRDSGPAEPNGSRRPQRREITRASRSSKVSAAAGPRNPDAPRGPRLDPVTDRPPVKPLLPACTLAGGGRGPADGLTRASYRAGRCAILHQLRPHSRFRAARDDPGVLLREYTRSAPARTVQRRNKMEKRPRAWQSLTR</sequence>
<organism evidence="2 3">
    <name type="scientific">Pleurodeles waltl</name>
    <name type="common">Iberian ribbed newt</name>
    <dbReference type="NCBI Taxonomy" id="8319"/>
    <lineage>
        <taxon>Eukaryota</taxon>
        <taxon>Metazoa</taxon>
        <taxon>Chordata</taxon>
        <taxon>Craniata</taxon>
        <taxon>Vertebrata</taxon>
        <taxon>Euteleostomi</taxon>
        <taxon>Amphibia</taxon>
        <taxon>Batrachia</taxon>
        <taxon>Caudata</taxon>
        <taxon>Salamandroidea</taxon>
        <taxon>Salamandridae</taxon>
        <taxon>Pleurodelinae</taxon>
        <taxon>Pleurodeles</taxon>
    </lineage>
</organism>
<proteinExistence type="predicted"/>
<evidence type="ECO:0000256" key="1">
    <source>
        <dbReference type="SAM" id="MobiDB-lite"/>
    </source>
</evidence>
<protein>
    <submittedName>
        <fullName evidence="2">Uncharacterized protein</fullName>
    </submittedName>
</protein>
<feature type="compositionally biased region" description="Low complexity" evidence="1">
    <location>
        <begin position="55"/>
        <end position="65"/>
    </location>
</feature>
<comment type="caution">
    <text evidence="2">The sequence shown here is derived from an EMBL/GenBank/DDBJ whole genome shotgun (WGS) entry which is preliminary data.</text>
</comment>
<feature type="compositionally biased region" description="Basic and acidic residues" evidence="1">
    <location>
        <begin position="74"/>
        <end position="86"/>
    </location>
</feature>
<feature type="region of interest" description="Disordered" evidence="1">
    <location>
        <begin position="150"/>
        <end position="170"/>
    </location>
</feature>
<dbReference type="AlphaFoldDB" id="A0AAV7KQ73"/>
<accession>A0AAV7KQ73</accession>
<evidence type="ECO:0000313" key="2">
    <source>
        <dbReference type="EMBL" id="KAJ1080752.1"/>
    </source>
</evidence>